<accession>A0AAD7HZU0</accession>
<feature type="region of interest" description="Disordered" evidence="1">
    <location>
        <begin position="58"/>
        <end position="80"/>
    </location>
</feature>
<evidence type="ECO:0000256" key="1">
    <source>
        <dbReference type="SAM" id="MobiDB-lite"/>
    </source>
</evidence>
<proteinExistence type="predicted"/>
<organism evidence="2 3">
    <name type="scientific">Mycena maculata</name>
    <dbReference type="NCBI Taxonomy" id="230809"/>
    <lineage>
        <taxon>Eukaryota</taxon>
        <taxon>Fungi</taxon>
        <taxon>Dikarya</taxon>
        <taxon>Basidiomycota</taxon>
        <taxon>Agaricomycotina</taxon>
        <taxon>Agaricomycetes</taxon>
        <taxon>Agaricomycetidae</taxon>
        <taxon>Agaricales</taxon>
        <taxon>Marasmiineae</taxon>
        <taxon>Mycenaceae</taxon>
        <taxon>Mycena</taxon>
    </lineage>
</organism>
<keyword evidence="3" id="KW-1185">Reference proteome</keyword>
<dbReference type="AlphaFoldDB" id="A0AAD7HZU0"/>
<sequence length="401" mass="44359">MPEERPYVEADLTSKNKAALIKLVQRQQAKWPEEKFHASKITVGKLKSVLLDKYHRFTTNEPLPTSPHPPNSTGRPHTMQVETPVPTSNIIQPLIIVAEPSTAASTSPAPDNMSLELLDVRVYLEDCTVVPIGKTLILLSLPVLDRNCLHGFRVLSMEVFSRIQASSGAIYIPSTGSRITRISVADPEEPDWKMPFARLSPGEPLERILFNPDALEVPENRHLKIFIDNTTPSTSSSVKSEQGSSSVSMLSSVPATGPSISDQLLAVESDIESESPAVKFLREKLTLRPGYKTFIANRGRVLANPKIVKGWRFVVEFSNEYNGMKQPLKINKAAIQKALGFGSTWLTSVQRAVQIIDAYSEVQDVSEELERIDESPAGATALQTFLTNWQSEHPLQKALDI</sequence>
<name>A0AAD7HZU0_9AGAR</name>
<dbReference type="Proteomes" id="UP001215280">
    <property type="component" value="Unassembled WGS sequence"/>
</dbReference>
<evidence type="ECO:0000313" key="2">
    <source>
        <dbReference type="EMBL" id="KAJ7731437.1"/>
    </source>
</evidence>
<gene>
    <name evidence="2" type="ORF">DFH07DRAFT_781264</name>
</gene>
<reference evidence="2" key="1">
    <citation type="submission" date="2023-03" db="EMBL/GenBank/DDBJ databases">
        <title>Massive genome expansion in bonnet fungi (Mycena s.s.) driven by repeated elements and novel gene families across ecological guilds.</title>
        <authorList>
            <consortium name="Lawrence Berkeley National Laboratory"/>
            <person name="Harder C.B."/>
            <person name="Miyauchi S."/>
            <person name="Viragh M."/>
            <person name="Kuo A."/>
            <person name="Thoen E."/>
            <person name="Andreopoulos B."/>
            <person name="Lu D."/>
            <person name="Skrede I."/>
            <person name="Drula E."/>
            <person name="Henrissat B."/>
            <person name="Morin E."/>
            <person name="Kohler A."/>
            <person name="Barry K."/>
            <person name="LaButti K."/>
            <person name="Morin E."/>
            <person name="Salamov A."/>
            <person name="Lipzen A."/>
            <person name="Mereny Z."/>
            <person name="Hegedus B."/>
            <person name="Baldrian P."/>
            <person name="Stursova M."/>
            <person name="Weitz H."/>
            <person name="Taylor A."/>
            <person name="Grigoriev I.V."/>
            <person name="Nagy L.G."/>
            <person name="Martin F."/>
            <person name="Kauserud H."/>
        </authorList>
    </citation>
    <scope>NUCLEOTIDE SEQUENCE</scope>
    <source>
        <strain evidence="2">CBHHK188m</strain>
    </source>
</reference>
<dbReference type="EMBL" id="JARJLG010000183">
    <property type="protein sequence ID" value="KAJ7731437.1"/>
    <property type="molecule type" value="Genomic_DNA"/>
</dbReference>
<protein>
    <submittedName>
        <fullName evidence="2">Uncharacterized protein</fullName>
    </submittedName>
</protein>
<comment type="caution">
    <text evidence="2">The sequence shown here is derived from an EMBL/GenBank/DDBJ whole genome shotgun (WGS) entry which is preliminary data.</text>
</comment>
<evidence type="ECO:0000313" key="3">
    <source>
        <dbReference type="Proteomes" id="UP001215280"/>
    </source>
</evidence>